<gene>
    <name evidence="6" type="ORF">FYJ85_17685</name>
</gene>
<protein>
    <submittedName>
        <fullName evidence="6">GntR family transcriptional regulator</fullName>
    </submittedName>
</protein>
<comment type="caution">
    <text evidence="6">The sequence shown here is derived from an EMBL/GenBank/DDBJ whole genome shotgun (WGS) entry which is preliminary data.</text>
</comment>
<dbReference type="GO" id="GO:0000976">
    <property type="term" value="F:transcription cis-regulatory region binding"/>
    <property type="evidence" value="ECO:0007669"/>
    <property type="project" value="TreeGrafter"/>
</dbReference>
<dbReference type="SUPFAM" id="SSF53822">
    <property type="entry name" value="Periplasmic binding protein-like I"/>
    <property type="match status" value="1"/>
</dbReference>
<dbReference type="Pfam" id="PF00392">
    <property type="entry name" value="GntR"/>
    <property type="match status" value="1"/>
</dbReference>
<evidence type="ECO:0000313" key="6">
    <source>
        <dbReference type="EMBL" id="MST98870.1"/>
    </source>
</evidence>
<dbReference type="GO" id="GO:0003700">
    <property type="term" value="F:DNA-binding transcription factor activity"/>
    <property type="evidence" value="ECO:0007669"/>
    <property type="project" value="InterPro"/>
</dbReference>
<feature type="domain" description="HTH gntR-type" evidence="4">
    <location>
        <begin position="32"/>
        <end position="81"/>
    </location>
</feature>
<evidence type="ECO:0000259" key="5">
    <source>
        <dbReference type="Pfam" id="PF13377"/>
    </source>
</evidence>
<dbReference type="InterPro" id="IPR046335">
    <property type="entry name" value="LacI/GalR-like_sensor"/>
</dbReference>
<keyword evidence="1" id="KW-0805">Transcription regulation</keyword>
<sequence>MRRELRKLHLVRLDKGGIMPKLLTETKHFQAASQIRELVNTLSPGEVLPVASELMETLNISHGTAMRALKVLADEGVIVRPMGKLRYRIAERFERVSARISMVRPDFPSSDLDGMVQSVYEAGKKRNWKFNQYCFRKSDEVDFTRIMGEADAMVLIPTAEFISEELIRALLKPERPVAVLLQHLRHPGINNVCINDFRVGELAAETLFERGHRRILFVKDQPDETTMAERYRGFSAAAERFGIPCGGEWFLDTHIHAFEDGRENCYRALSELIGRKKPEFTAVFCASMMGGVAALRAVREQGLAVPDDIAVLAFGGESDLAPYLYPPLSCIEIHYELFGEYAARLLEAALSPEPSEPRRFTIEPRLVLRESI</sequence>
<feature type="domain" description="Transcriptional regulator LacI/GalR-like sensor" evidence="5">
    <location>
        <begin position="205"/>
        <end position="372"/>
    </location>
</feature>
<dbReference type="SUPFAM" id="SSF46785">
    <property type="entry name" value="Winged helix' DNA-binding domain"/>
    <property type="match status" value="1"/>
</dbReference>
<dbReference type="AlphaFoldDB" id="A0A844G4V4"/>
<dbReference type="Gene3D" id="3.40.50.2300">
    <property type="match status" value="2"/>
</dbReference>
<dbReference type="PANTHER" id="PTHR30146">
    <property type="entry name" value="LACI-RELATED TRANSCRIPTIONAL REPRESSOR"/>
    <property type="match status" value="1"/>
</dbReference>
<dbReference type="InterPro" id="IPR000524">
    <property type="entry name" value="Tscrpt_reg_HTH_GntR"/>
</dbReference>
<evidence type="ECO:0000256" key="3">
    <source>
        <dbReference type="ARBA" id="ARBA00023163"/>
    </source>
</evidence>
<evidence type="ECO:0000256" key="2">
    <source>
        <dbReference type="ARBA" id="ARBA00023125"/>
    </source>
</evidence>
<dbReference type="CDD" id="cd06267">
    <property type="entry name" value="PBP1_LacI_sugar_binding-like"/>
    <property type="match status" value="1"/>
</dbReference>
<dbReference type="Proteomes" id="UP000435649">
    <property type="component" value="Unassembled WGS sequence"/>
</dbReference>
<reference evidence="6 7" key="1">
    <citation type="submission" date="2019-08" db="EMBL/GenBank/DDBJ databases">
        <title>In-depth cultivation of the pig gut microbiome towards novel bacterial diversity and tailored functional studies.</title>
        <authorList>
            <person name="Wylensek D."/>
            <person name="Hitch T.C.A."/>
            <person name="Clavel T."/>
        </authorList>
    </citation>
    <scope>NUCLEOTIDE SEQUENCE [LARGE SCALE GENOMIC DNA]</scope>
    <source>
        <strain evidence="6 7">BBE-744-WT-12</strain>
    </source>
</reference>
<keyword evidence="7" id="KW-1185">Reference proteome</keyword>
<dbReference type="InterPro" id="IPR036390">
    <property type="entry name" value="WH_DNA-bd_sf"/>
</dbReference>
<dbReference type="EMBL" id="VUNS01000025">
    <property type="protein sequence ID" value="MST98870.1"/>
    <property type="molecule type" value="Genomic_DNA"/>
</dbReference>
<dbReference type="PANTHER" id="PTHR30146:SF109">
    <property type="entry name" value="HTH-TYPE TRANSCRIPTIONAL REGULATOR GALS"/>
    <property type="match status" value="1"/>
</dbReference>
<evidence type="ECO:0000259" key="4">
    <source>
        <dbReference type="Pfam" id="PF00392"/>
    </source>
</evidence>
<keyword evidence="3" id="KW-0804">Transcription</keyword>
<evidence type="ECO:0000256" key="1">
    <source>
        <dbReference type="ARBA" id="ARBA00023015"/>
    </source>
</evidence>
<organism evidence="6 7">
    <name type="scientific">Victivallis lenta</name>
    <dbReference type="NCBI Taxonomy" id="2606640"/>
    <lineage>
        <taxon>Bacteria</taxon>
        <taxon>Pseudomonadati</taxon>
        <taxon>Lentisphaerota</taxon>
        <taxon>Lentisphaeria</taxon>
        <taxon>Victivallales</taxon>
        <taxon>Victivallaceae</taxon>
        <taxon>Victivallis</taxon>
    </lineage>
</organism>
<proteinExistence type="predicted"/>
<accession>A0A844G4V4</accession>
<dbReference type="InterPro" id="IPR036388">
    <property type="entry name" value="WH-like_DNA-bd_sf"/>
</dbReference>
<dbReference type="InterPro" id="IPR028082">
    <property type="entry name" value="Peripla_BP_I"/>
</dbReference>
<keyword evidence="2" id="KW-0238">DNA-binding</keyword>
<name>A0A844G4V4_9BACT</name>
<dbReference type="Gene3D" id="1.10.10.10">
    <property type="entry name" value="Winged helix-like DNA-binding domain superfamily/Winged helix DNA-binding domain"/>
    <property type="match status" value="1"/>
</dbReference>
<dbReference type="Pfam" id="PF13377">
    <property type="entry name" value="Peripla_BP_3"/>
    <property type="match status" value="1"/>
</dbReference>
<evidence type="ECO:0000313" key="7">
    <source>
        <dbReference type="Proteomes" id="UP000435649"/>
    </source>
</evidence>